<organism evidence="10 11">
    <name type="scientific">Actinomadura spongiicola</name>
    <dbReference type="NCBI Taxonomy" id="2303421"/>
    <lineage>
        <taxon>Bacteria</taxon>
        <taxon>Bacillati</taxon>
        <taxon>Actinomycetota</taxon>
        <taxon>Actinomycetes</taxon>
        <taxon>Streptosporangiales</taxon>
        <taxon>Thermomonosporaceae</taxon>
        <taxon>Actinomadura</taxon>
    </lineage>
</organism>
<feature type="transmembrane region" description="Helical" evidence="7">
    <location>
        <begin position="28"/>
        <end position="50"/>
    </location>
</feature>
<dbReference type="Pfam" id="PF12704">
    <property type="entry name" value="MacB_PCD"/>
    <property type="match status" value="1"/>
</dbReference>
<dbReference type="Proteomes" id="UP000262882">
    <property type="component" value="Unassembled WGS sequence"/>
</dbReference>
<evidence type="ECO:0000256" key="3">
    <source>
        <dbReference type="ARBA" id="ARBA00022692"/>
    </source>
</evidence>
<evidence type="ECO:0000259" key="8">
    <source>
        <dbReference type="Pfam" id="PF02687"/>
    </source>
</evidence>
<comment type="subcellular location">
    <subcellularLocation>
        <location evidence="1">Cell membrane</location>
        <topology evidence="1">Multi-pass membrane protein</topology>
    </subcellularLocation>
</comment>
<evidence type="ECO:0000313" key="11">
    <source>
        <dbReference type="Proteomes" id="UP000262882"/>
    </source>
</evidence>
<dbReference type="RefSeq" id="WP_117401307.1">
    <property type="nucleotide sequence ID" value="NZ_QVNQ01000006.1"/>
</dbReference>
<dbReference type="PANTHER" id="PTHR30572:SF4">
    <property type="entry name" value="ABC TRANSPORTER PERMEASE YTRF"/>
    <property type="match status" value="1"/>
</dbReference>
<dbReference type="InterPro" id="IPR025857">
    <property type="entry name" value="MacB_PCD"/>
</dbReference>
<evidence type="ECO:0000256" key="7">
    <source>
        <dbReference type="SAM" id="Phobius"/>
    </source>
</evidence>
<feature type="transmembrane region" description="Helical" evidence="7">
    <location>
        <begin position="355"/>
        <end position="378"/>
    </location>
</feature>
<keyword evidence="2" id="KW-1003">Cell membrane</keyword>
<feature type="transmembrane region" description="Helical" evidence="7">
    <location>
        <begin position="272"/>
        <end position="297"/>
    </location>
</feature>
<reference evidence="10 11" key="1">
    <citation type="submission" date="2018-08" db="EMBL/GenBank/DDBJ databases">
        <title>Actinomadura spongicola sp. nov., isolated from marine sponge Leucetta chagosensis.</title>
        <authorList>
            <person name="Li L."/>
            <person name="Lin H.W."/>
        </authorList>
    </citation>
    <scope>NUCLEOTIDE SEQUENCE [LARGE SCALE GENOMIC DNA]</scope>
    <source>
        <strain evidence="10 11">LHW52907</strain>
    </source>
</reference>
<evidence type="ECO:0000256" key="4">
    <source>
        <dbReference type="ARBA" id="ARBA00022989"/>
    </source>
</evidence>
<dbReference type="Pfam" id="PF02687">
    <property type="entry name" value="FtsX"/>
    <property type="match status" value="1"/>
</dbReference>
<comment type="caution">
    <text evidence="10">The sequence shown here is derived from an EMBL/GenBank/DDBJ whole genome shotgun (WGS) entry which is preliminary data.</text>
</comment>
<name>A0A372GDN2_9ACTN</name>
<protein>
    <submittedName>
        <fullName evidence="10">ABC transporter permease</fullName>
    </submittedName>
</protein>
<dbReference type="PANTHER" id="PTHR30572">
    <property type="entry name" value="MEMBRANE COMPONENT OF TRANSPORTER-RELATED"/>
    <property type="match status" value="1"/>
</dbReference>
<accession>A0A372GDN2</accession>
<feature type="domain" description="MacB-like periplasmic core" evidence="9">
    <location>
        <begin position="29"/>
        <end position="213"/>
    </location>
</feature>
<dbReference type="InterPro" id="IPR050250">
    <property type="entry name" value="Macrolide_Exporter_MacB"/>
</dbReference>
<dbReference type="OrthoDB" id="9780560at2"/>
<evidence type="ECO:0000256" key="6">
    <source>
        <dbReference type="ARBA" id="ARBA00038076"/>
    </source>
</evidence>
<dbReference type="InterPro" id="IPR003838">
    <property type="entry name" value="ABC3_permease_C"/>
</dbReference>
<dbReference type="GO" id="GO:0005886">
    <property type="term" value="C:plasma membrane"/>
    <property type="evidence" value="ECO:0007669"/>
    <property type="project" value="UniProtKB-SubCell"/>
</dbReference>
<feature type="transmembrane region" description="Helical" evidence="7">
    <location>
        <begin position="325"/>
        <end position="349"/>
    </location>
</feature>
<keyword evidence="11" id="KW-1185">Reference proteome</keyword>
<gene>
    <name evidence="10" type="ORF">D0T12_20745</name>
</gene>
<feature type="domain" description="ABC3 transporter permease C-terminal" evidence="8">
    <location>
        <begin position="276"/>
        <end position="388"/>
    </location>
</feature>
<evidence type="ECO:0000256" key="5">
    <source>
        <dbReference type="ARBA" id="ARBA00023136"/>
    </source>
</evidence>
<evidence type="ECO:0000256" key="1">
    <source>
        <dbReference type="ARBA" id="ARBA00004651"/>
    </source>
</evidence>
<evidence type="ECO:0000256" key="2">
    <source>
        <dbReference type="ARBA" id="ARBA00022475"/>
    </source>
</evidence>
<comment type="similarity">
    <text evidence="6">Belongs to the ABC-4 integral membrane protein family.</text>
</comment>
<evidence type="ECO:0000313" key="10">
    <source>
        <dbReference type="EMBL" id="RFS83476.1"/>
    </source>
</evidence>
<keyword evidence="4 7" id="KW-1133">Transmembrane helix</keyword>
<evidence type="ECO:0000259" key="9">
    <source>
        <dbReference type="Pfam" id="PF12704"/>
    </source>
</evidence>
<proteinExistence type="inferred from homology"/>
<dbReference type="GO" id="GO:0022857">
    <property type="term" value="F:transmembrane transporter activity"/>
    <property type="evidence" value="ECO:0007669"/>
    <property type="project" value="TreeGrafter"/>
</dbReference>
<sequence>MTPKPARLRFRDVARVGAAGLRARRARVALSALGVALGIATMVAVIGISASGQADLLRRLDALGTNLLRAQPGESIGGERVPLPPDAEARVRRVDQVLSASATGRIEATVRRTDHVPAVETGGITVQATGLDLLRTLDGDVRSGTWLNDGTARYPAMVLGSVAADRLGIDRIGVRVFVGDRWFTVTGILRPLPLAPEIDRSAFVGFPAARTYLGFDGRPTTLYERSTEESVEAVRGLLPRTIDPESPENVAVSRPSDALAARAAAAGTFTGLLLGLGAVALLVGGVGIANTMIVSVLERRREIGLRRALGATRGQIRVQFLAESFLLSALGGVVGLAMGALVTMVYAVLRGHPPVLPFWTLAGTGAATLVVGVLAGCYPAVRASRLPPTTALASP</sequence>
<keyword evidence="5 7" id="KW-0472">Membrane</keyword>
<keyword evidence="3 7" id="KW-0812">Transmembrane</keyword>
<dbReference type="AlphaFoldDB" id="A0A372GDN2"/>
<dbReference type="EMBL" id="QVNQ01000006">
    <property type="protein sequence ID" value="RFS83476.1"/>
    <property type="molecule type" value="Genomic_DNA"/>
</dbReference>